<reference evidence="1 2" key="1">
    <citation type="journal article" date="2019" name="Commun. Biol.">
        <title>The bagworm genome reveals a unique fibroin gene that provides high tensile strength.</title>
        <authorList>
            <person name="Kono N."/>
            <person name="Nakamura H."/>
            <person name="Ohtoshi R."/>
            <person name="Tomita M."/>
            <person name="Numata K."/>
            <person name="Arakawa K."/>
        </authorList>
    </citation>
    <scope>NUCLEOTIDE SEQUENCE [LARGE SCALE GENOMIC DNA]</scope>
</reference>
<accession>A0A4C1ZTW5</accession>
<protein>
    <submittedName>
        <fullName evidence="1">Uncharacterized protein</fullName>
    </submittedName>
</protein>
<comment type="caution">
    <text evidence="1">The sequence shown here is derived from an EMBL/GenBank/DDBJ whole genome shotgun (WGS) entry which is preliminary data.</text>
</comment>
<keyword evidence="2" id="KW-1185">Reference proteome</keyword>
<evidence type="ECO:0000313" key="1">
    <source>
        <dbReference type="EMBL" id="GBP90223.1"/>
    </source>
</evidence>
<sequence>MTAEQLAADVGHRTRRWRLRVTCVSTVKTTSFCTSPLREPDLLSDRQTEERTDDAGLVLGFCWIAQKDLKGFPSTATAAAAVEVTGAGRTRLGATTAGYNPDDPAARPCPRPARRTYNLFPAARRRRPALYTGTSDKIERVFITPLA</sequence>
<name>A0A4C1ZTW5_EUMVA</name>
<dbReference type="Proteomes" id="UP000299102">
    <property type="component" value="Unassembled WGS sequence"/>
</dbReference>
<dbReference type="EMBL" id="BGZK01002067">
    <property type="protein sequence ID" value="GBP90223.1"/>
    <property type="molecule type" value="Genomic_DNA"/>
</dbReference>
<dbReference type="AlphaFoldDB" id="A0A4C1ZTW5"/>
<organism evidence="1 2">
    <name type="scientific">Eumeta variegata</name>
    <name type="common">Bagworm moth</name>
    <name type="synonym">Eumeta japonica</name>
    <dbReference type="NCBI Taxonomy" id="151549"/>
    <lineage>
        <taxon>Eukaryota</taxon>
        <taxon>Metazoa</taxon>
        <taxon>Ecdysozoa</taxon>
        <taxon>Arthropoda</taxon>
        <taxon>Hexapoda</taxon>
        <taxon>Insecta</taxon>
        <taxon>Pterygota</taxon>
        <taxon>Neoptera</taxon>
        <taxon>Endopterygota</taxon>
        <taxon>Lepidoptera</taxon>
        <taxon>Glossata</taxon>
        <taxon>Ditrysia</taxon>
        <taxon>Tineoidea</taxon>
        <taxon>Psychidae</taxon>
        <taxon>Oiketicinae</taxon>
        <taxon>Eumeta</taxon>
    </lineage>
</organism>
<proteinExistence type="predicted"/>
<evidence type="ECO:0000313" key="2">
    <source>
        <dbReference type="Proteomes" id="UP000299102"/>
    </source>
</evidence>
<gene>
    <name evidence="1" type="ORF">EVAR_21331_1</name>
</gene>